<reference evidence="2 3" key="1">
    <citation type="submission" date="2016-10" db="EMBL/GenBank/DDBJ databases">
        <title>The whole genome sequencing and assembly of Aeribacillus pallidus KCTC3564 strain.</title>
        <authorList>
            <person name="Lee Y.-J."/>
            <person name="Park M.-K."/>
            <person name="Yi H."/>
            <person name="Bahn Y.-S."/>
            <person name="Kim J.F."/>
            <person name="Lee D.-W."/>
        </authorList>
    </citation>
    <scope>NUCLEOTIDE SEQUENCE [LARGE SCALE GENOMIC DNA]</scope>
    <source>
        <strain evidence="2 3">KCTC3564</strain>
    </source>
</reference>
<feature type="domain" description="ORC1/DEAH AAA+ ATPase" evidence="1">
    <location>
        <begin position="40"/>
        <end position="129"/>
    </location>
</feature>
<dbReference type="SUPFAM" id="SSF52540">
    <property type="entry name" value="P-loop containing nucleoside triphosphate hydrolases"/>
    <property type="match status" value="1"/>
</dbReference>
<dbReference type="Proteomes" id="UP000214606">
    <property type="component" value="Chromosome"/>
</dbReference>
<evidence type="ECO:0000313" key="2">
    <source>
        <dbReference type="EMBL" id="ASS89452.1"/>
    </source>
</evidence>
<protein>
    <submittedName>
        <fullName evidence="2">AAA family ATPase</fullName>
    </submittedName>
</protein>
<sequence length="189" mass="21353">MYKSFYSLSREPFAKETDPSEAYQGAPFQEALRVLEYVKRTRGIGLLIGEPGAGKTFALRALKESLNPSLYHVVYFPLSTGGVMDFYRGLALGLGEEPKYRKVDLFMRYRMGPLEREEVAGYIEHRMKQAGAKHPIFTPSALEAIALQSRGWPRVINTLATTCLLYGYQLKKDAIDEEVVRMAAEEIGY</sequence>
<dbReference type="KEGG" id="apak:AP3564_03585"/>
<dbReference type="InterPro" id="IPR052026">
    <property type="entry name" value="ExeA_AAA_ATPase_DNA-bind"/>
</dbReference>
<accession>A0A223E2J6</accession>
<name>A0A223E2J6_9BACI</name>
<proteinExistence type="predicted"/>
<dbReference type="PANTHER" id="PTHR35894:SF1">
    <property type="entry name" value="PHOSPHORIBULOKINASE _ URIDINE KINASE FAMILY"/>
    <property type="match status" value="1"/>
</dbReference>
<dbReference type="InterPro" id="IPR027417">
    <property type="entry name" value="P-loop_NTPase"/>
</dbReference>
<dbReference type="Pfam" id="PF13401">
    <property type="entry name" value="AAA_22"/>
    <property type="match status" value="1"/>
</dbReference>
<dbReference type="GO" id="GO:0016887">
    <property type="term" value="F:ATP hydrolysis activity"/>
    <property type="evidence" value="ECO:0007669"/>
    <property type="project" value="InterPro"/>
</dbReference>
<organism evidence="2 3">
    <name type="scientific">Aeribacillus pallidus</name>
    <dbReference type="NCBI Taxonomy" id="33936"/>
    <lineage>
        <taxon>Bacteria</taxon>
        <taxon>Bacillati</taxon>
        <taxon>Bacillota</taxon>
        <taxon>Bacilli</taxon>
        <taxon>Bacillales</taxon>
        <taxon>Bacillaceae</taxon>
        <taxon>Aeribacillus</taxon>
    </lineage>
</organism>
<dbReference type="PANTHER" id="PTHR35894">
    <property type="entry name" value="GENERAL SECRETION PATHWAY PROTEIN A-RELATED"/>
    <property type="match status" value="1"/>
</dbReference>
<evidence type="ECO:0000313" key="3">
    <source>
        <dbReference type="Proteomes" id="UP000214606"/>
    </source>
</evidence>
<dbReference type="RefSeq" id="WP_094244666.1">
    <property type="nucleotide sequence ID" value="NZ_CP017703.1"/>
</dbReference>
<dbReference type="AlphaFoldDB" id="A0A223E2J6"/>
<evidence type="ECO:0000259" key="1">
    <source>
        <dbReference type="Pfam" id="PF13401"/>
    </source>
</evidence>
<dbReference type="InterPro" id="IPR049945">
    <property type="entry name" value="AAA_22"/>
</dbReference>
<dbReference type="EMBL" id="CP017703">
    <property type="protein sequence ID" value="ASS89452.1"/>
    <property type="molecule type" value="Genomic_DNA"/>
</dbReference>
<gene>
    <name evidence="2" type="ORF">AP3564_03585</name>
</gene>